<dbReference type="InterPro" id="IPR035897">
    <property type="entry name" value="Toll_tir_struct_dom_sf"/>
</dbReference>
<evidence type="ECO:0000256" key="1">
    <source>
        <dbReference type="ARBA" id="ARBA00004245"/>
    </source>
</evidence>
<dbReference type="Pfam" id="PF08683">
    <property type="entry name" value="CAMSAP_CKK"/>
    <property type="match status" value="1"/>
</dbReference>
<accession>A0AAD6B5C1</accession>
<dbReference type="GO" id="GO:0031122">
    <property type="term" value="P:cytoplasmic microtubule organization"/>
    <property type="evidence" value="ECO:0007669"/>
    <property type="project" value="TreeGrafter"/>
</dbReference>
<dbReference type="PROSITE" id="PS50104">
    <property type="entry name" value="TIR"/>
    <property type="match status" value="1"/>
</dbReference>
<feature type="compositionally biased region" description="Basic and acidic residues" evidence="8">
    <location>
        <begin position="172"/>
        <end position="187"/>
    </location>
</feature>
<evidence type="ECO:0000313" key="12">
    <source>
        <dbReference type="EMBL" id="KAJ4936794.1"/>
    </source>
</evidence>
<dbReference type="PANTHER" id="PTHR21595:SF1">
    <property type="entry name" value="CALMODULIN-REGULATED SPECTRIN-ASSOCIATED PROTEIN 2"/>
    <property type="match status" value="1"/>
</dbReference>
<feature type="compositionally biased region" description="Basic and acidic residues" evidence="8">
    <location>
        <begin position="1512"/>
        <end position="1522"/>
    </location>
</feature>
<comment type="similarity">
    <text evidence="6">Belongs to the CAMSAP1 family.</text>
</comment>
<evidence type="ECO:0000256" key="4">
    <source>
        <dbReference type="ARBA" id="ARBA00023054"/>
    </source>
</evidence>
<feature type="compositionally biased region" description="Low complexity" evidence="8">
    <location>
        <begin position="1237"/>
        <end position="1256"/>
    </location>
</feature>
<feature type="compositionally biased region" description="Low complexity" evidence="8">
    <location>
        <begin position="987"/>
        <end position="996"/>
    </location>
</feature>
<feature type="region of interest" description="Disordered" evidence="8">
    <location>
        <begin position="1584"/>
        <end position="1604"/>
    </location>
</feature>
<dbReference type="SUPFAM" id="SSF47576">
    <property type="entry name" value="Calponin-homology domain, CH-domain"/>
    <property type="match status" value="1"/>
</dbReference>
<evidence type="ECO:0000313" key="13">
    <source>
        <dbReference type="Proteomes" id="UP001219934"/>
    </source>
</evidence>
<feature type="compositionally biased region" description="Pro residues" evidence="8">
    <location>
        <begin position="1163"/>
        <end position="1178"/>
    </location>
</feature>
<dbReference type="InterPro" id="IPR001715">
    <property type="entry name" value="CH_dom"/>
</dbReference>
<organism evidence="12 13">
    <name type="scientific">Pogonophryne albipinna</name>
    <dbReference type="NCBI Taxonomy" id="1090488"/>
    <lineage>
        <taxon>Eukaryota</taxon>
        <taxon>Metazoa</taxon>
        <taxon>Chordata</taxon>
        <taxon>Craniata</taxon>
        <taxon>Vertebrata</taxon>
        <taxon>Euteleostomi</taxon>
        <taxon>Actinopterygii</taxon>
        <taxon>Neopterygii</taxon>
        <taxon>Teleostei</taxon>
        <taxon>Neoteleostei</taxon>
        <taxon>Acanthomorphata</taxon>
        <taxon>Eupercaria</taxon>
        <taxon>Perciformes</taxon>
        <taxon>Notothenioidei</taxon>
        <taxon>Pogonophryne</taxon>
    </lineage>
</organism>
<dbReference type="GO" id="GO:0051011">
    <property type="term" value="F:microtubule minus-end binding"/>
    <property type="evidence" value="ECO:0007669"/>
    <property type="project" value="TreeGrafter"/>
</dbReference>
<proteinExistence type="inferred from homology"/>
<dbReference type="Pfam" id="PF17798">
    <property type="entry name" value="TRIF-NTD"/>
    <property type="match status" value="1"/>
</dbReference>
<dbReference type="Proteomes" id="UP001219934">
    <property type="component" value="Unassembled WGS sequence"/>
</dbReference>
<evidence type="ECO:0000259" key="10">
    <source>
        <dbReference type="PROSITE" id="PS50104"/>
    </source>
</evidence>
<keyword evidence="13" id="KW-1185">Reference proteome</keyword>
<feature type="compositionally biased region" description="Basic and acidic residues" evidence="8">
    <location>
        <begin position="1543"/>
        <end position="1558"/>
    </location>
</feature>
<feature type="domain" description="Calponin-homology (CH)" evidence="9">
    <location>
        <begin position="679"/>
        <end position="804"/>
    </location>
</feature>
<evidence type="ECO:0000256" key="8">
    <source>
        <dbReference type="SAM" id="MobiDB-lite"/>
    </source>
</evidence>
<dbReference type="Pfam" id="PF13676">
    <property type="entry name" value="TIR_2"/>
    <property type="match status" value="1"/>
</dbReference>
<dbReference type="InterPro" id="IPR014797">
    <property type="entry name" value="CKK_CAMSAP"/>
</dbReference>
<dbReference type="Gene3D" id="3.40.50.10140">
    <property type="entry name" value="Toll/interleukin-1 receptor homology (TIR) domain"/>
    <property type="match status" value="1"/>
</dbReference>
<dbReference type="GO" id="GO:0007026">
    <property type="term" value="P:negative regulation of microtubule depolymerization"/>
    <property type="evidence" value="ECO:0007669"/>
    <property type="project" value="TreeGrafter"/>
</dbReference>
<feature type="compositionally biased region" description="Polar residues" evidence="8">
    <location>
        <begin position="295"/>
        <end position="315"/>
    </location>
</feature>
<dbReference type="Gene3D" id="1.25.40.780">
    <property type="match status" value="1"/>
</dbReference>
<dbReference type="SUPFAM" id="SSF52200">
    <property type="entry name" value="Toll/Interleukin receptor TIR domain"/>
    <property type="match status" value="1"/>
</dbReference>
<dbReference type="InterPro" id="IPR031372">
    <property type="entry name" value="CAMSAP_CC1"/>
</dbReference>
<dbReference type="GO" id="GO:0036449">
    <property type="term" value="C:microtubule minus-end"/>
    <property type="evidence" value="ECO:0007669"/>
    <property type="project" value="TreeGrafter"/>
</dbReference>
<keyword evidence="5" id="KW-0206">Cytoskeleton</keyword>
<feature type="compositionally biased region" description="Basic residues" evidence="8">
    <location>
        <begin position="1588"/>
        <end position="1597"/>
    </location>
</feature>
<keyword evidence="2" id="KW-0963">Cytoplasm</keyword>
<sequence length="1808" mass="200754">MSHVGQESQGTGLRDVFDIVIKAPPNRLLSLTFQLGESPQDHIIHALCLIVLQKEERALNKLQMLKNNFLAQLLAEKWQMSAGKLEDFATRCGHLQEFTGESLALLARIFKVLSEQRLCDTSLRNLAYKRALSSDNQETSNCEYLEYDKFREEAKVVCGPQFAEWLSSSKKPMSDQDPHGPPDKESTTLKVDLSQDQSERAYSLPSPLQATYSMPSYPTHLEISLPPTASYNRVTPETSGASEINTPAPVVGESQTSQPESSEPPMFGAKKPLKMEGAAEGGELDSLITRKETLHQTSKPTTEPTFALPTATSHSLPKMPAPKEVHESEGAEVEEEPIFYAFVIFHAAEDADVAESMKERLEEVIHIEGATFSEDFAVPGRSTLRSVEDAINNSAYTVLLLTRNFDRMQMMEADSALVNSIYKTHKDGTVIPLLPRENSLPKDSFPMVLKTINTLDENRNFEKKCSRAPEREKMGDATDDRGMRRTFIVPAIKSFDHYDFTRAKISCSLTWLVAKAFGSDAVPEDLVEPLYRDQYKQEHLKPPVACLLQSAELYCRAGSLILRSDAVKPLLGHNAVIQALAQKGLYVTDQDRLVTERDLTSTPIHMSSHLALIDTLMMAYTVEMVSVERVMSCINRYSSTDPSHGDGHIQELPYDTEDAIATWINKVTEYLRDILVEEQKLREAYIQESNSTTNKARYRREQAQQWSAPSLPLVENLLKDNTDGCALTALLHFYCPQAIRLEDICLKETMSLADSLYNLQLVQEFCRNNLNHCCHFSLEDMLYAHASIKSNYLVFMAELFWWFEVVKPSFVQPRVFDPNACEPVSSCRNMAPVSSPVKQCYADRPDSPENIPSQGIMKRSTSMSYVEGCVGTWPKEHRSSSRGISFEIPLDGEPTLPSGGMTRSASSDGLGFKVHYASRGSMKRHLSLMPVDVNGQSRHIPEEDDEFTSQKSLERNNTFSIKNQSRCSNGVLPESNHSHNDHHGNHSGHISPSSPPSIEEALKIIHDTERPHACLGSGDGDDGFFLHGAEPSDPPGAHGPGEDLGPAKARPNDHDPNSLSTDEVDTGIHVRTEDIQSLDEDSSSLRDYSDIDQDSPTIHRSHTLSPASSCGGSGAMVRMTSFAEQKFRKLEGRSSGGTTPESSDLNVPYTHPPKSLSAQISTPPLPITSPSPATPSPRDPSHLIATEMIQLRMKLEEKRRAIEAQKQKVEAAFTRHRQKMGRTAFLNVVRRKGITAPLSPSSAAAEAPSPEPLSASKETRQGSMEGAERCKPDGAAPRSPCEDGAGMSPGEIDLTEYTRSIDRLNTSLGFLQTEMQRLAQQQERIMSMREQQQQSWVIPPPAPSPHRQLRELRSSSVTGRGSGRGSVGSLSPILSSSGSPHAPNRSPAGLKRRPASFHARTPRTPRPNDLKVTPFSRMLNTQTSVDSLPRLRRFNPSQNQNSSFAYLGHDEGPPKNRDQEARDNDESTKDKEEDVERKSAGTPQATNIEAAKEREDEGKRKTLLKPSGSSEVVKEPPSDRRPAGRAPLGQEMAGEGEAGADMLKAEEDQLKKDDDKARKEYIKYEYLRRKQLKLMEDMDDVIKPRTGSLKKKPRPKSIHRDVVESAPPVRATAVRPRGFSVSSVSLASLNLADNHKDLPNNKKNNSRNGEKDWEDDSTTSSNPSNNEYTGPKLYKEPSAKSNKHIIQNALAHCCLAGKVNEGQKNKILDEMEKSEANNFLVLFRDAGCQFRSVYAYCPDTEEITKLAGIGPRSITTKMIEGLYKYNSDRKQFSQIPAKTMSASVDAITIASHLWQTKKQGTPKKLHTK</sequence>
<dbReference type="FunFam" id="3.10.20.360:FF:000001">
    <property type="entry name" value="Calmodulin-regulated spectrin-associated protein 3 isoform 2"/>
    <property type="match status" value="1"/>
</dbReference>
<dbReference type="GO" id="GO:0031175">
    <property type="term" value="P:neuron projection development"/>
    <property type="evidence" value="ECO:0007669"/>
    <property type="project" value="InterPro"/>
</dbReference>
<comment type="domain">
    <text evidence="6">The CKK domain binds microtubules.</text>
</comment>
<feature type="compositionally biased region" description="Polar residues" evidence="8">
    <location>
        <begin position="232"/>
        <end position="245"/>
    </location>
</feature>
<feature type="compositionally biased region" description="Polar residues" evidence="8">
    <location>
        <begin position="949"/>
        <end position="968"/>
    </location>
</feature>
<comment type="caution">
    <text evidence="12">The sequence shown here is derived from an EMBL/GenBank/DDBJ whole genome shotgun (WGS) entry which is preliminary data.</text>
</comment>
<dbReference type="GO" id="GO:0005516">
    <property type="term" value="F:calmodulin binding"/>
    <property type="evidence" value="ECO:0007669"/>
    <property type="project" value="InterPro"/>
</dbReference>
<dbReference type="PANTHER" id="PTHR21595">
    <property type="entry name" value="PATRONIN"/>
    <property type="match status" value="1"/>
</dbReference>
<reference evidence="12" key="1">
    <citation type="submission" date="2022-11" db="EMBL/GenBank/DDBJ databases">
        <title>Chromosome-level genome of Pogonophryne albipinna.</title>
        <authorList>
            <person name="Jo E."/>
        </authorList>
    </citation>
    <scope>NUCLEOTIDE SEQUENCE</scope>
    <source>
        <strain evidence="12">SGF0006</strain>
        <tissue evidence="12">Muscle</tissue>
    </source>
</reference>
<dbReference type="Pfam" id="PF17095">
    <property type="entry name" value="CAMSAP_CC1"/>
    <property type="match status" value="1"/>
</dbReference>
<dbReference type="PROSITE" id="PS50021">
    <property type="entry name" value="CH"/>
    <property type="match status" value="1"/>
</dbReference>
<dbReference type="Pfam" id="PF25532">
    <property type="entry name" value="CH_CAMSAP2_N"/>
    <property type="match status" value="1"/>
</dbReference>
<dbReference type="InterPro" id="IPR022613">
    <property type="entry name" value="CH_CAMSAP_2"/>
</dbReference>
<feature type="coiled-coil region" evidence="7">
    <location>
        <begin position="1185"/>
        <end position="1215"/>
    </location>
</feature>
<dbReference type="PROSITE" id="PS51508">
    <property type="entry name" value="CKK"/>
    <property type="match status" value="1"/>
</dbReference>
<feature type="region of interest" description="Disordered" evidence="8">
    <location>
        <begin position="936"/>
        <end position="996"/>
    </location>
</feature>
<keyword evidence="4 7" id="KW-0175">Coiled coil</keyword>
<dbReference type="GO" id="GO:0030507">
    <property type="term" value="F:spectrin binding"/>
    <property type="evidence" value="ECO:0007669"/>
    <property type="project" value="InterPro"/>
</dbReference>
<gene>
    <name evidence="12" type="ORF">JOQ06_001380</name>
</gene>
<feature type="compositionally biased region" description="Basic and acidic residues" evidence="8">
    <location>
        <begin position="1490"/>
        <end position="1500"/>
    </location>
</feature>
<evidence type="ECO:0000259" key="9">
    <source>
        <dbReference type="PROSITE" id="PS50021"/>
    </source>
</evidence>
<feature type="compositionally biased region" description="Polar residues" evidence="8">
    <location>
        <begin position="1435"/>
        <end position="1444"/>
    </location>
</feature>
<dbReference type="EMBL" id="JAPTMU010000010">
    <property type="protein sequence ID" value="KAJ4936794.1"/>
    <property type="molecule type" value="Genomic_DNA"/>
</dbReference>
<evidence type="ECO:0000259" key="11">
    <source>
        <dbReference type="PROSITE" id="PS51508"/>
    </source>
</evidence>
<dbReference type="InterPro" id="IPR040886">
    <property type="entry name" value="TRIF_N"/>
</dbReference>
<evidence type="ECO:0000256" key="6">
    <source>
        <dbReference type="PROSITE-ProRule" id="PRU00841"/>
    </source>
</evidence>
<feature type="compositionally biased region" description="Polar residues" evidence="8">
    <location>
        <begin position="1136"/>
        <end position="1145"/>
    </location>
</feature>
<dbReference type="SUPFAM" id="SSF50346">
    <property type="entry name" value="PRC-barrel domain"/>
    <property type="match status" value="1"/>
</dbReference>
<evidence type="ECO:0000256" key="7">
    <source>
        <dbReference type="SAM" id="Coils"/>
    </source>
</evidence>
<evidence type="ECO:0000256" key="2">
    <source>
        <dbReference type="ARBA" id="ARBA00022490"/>
    </source>
</evidence>
<dbReference type="SMART" id="SM01051">
    <property type="entry name" value="CAMSAP_CKK"/>
    <property type="match status" value="1"/>
</dbReference>
<feature type="region of interest" description="Disordered" evidence="8">
    <location>
        <begin position="295"/>
        <end position="322"/>
    </location>
</feature>
<comment type="subcellular location">
    <subcellularLocation>
        <location evidence="1">Cytoplasm</location>
        <location evidence="1">Cytoskeleton</location>
    </subcellularLocation>
</comment>
<keyword evidence="3 6" id="KW-0493">Microtubule</keyword>
<feature type="compositionally biased region" description="Basic residues" evidence="8">
    <location>
        <begin position="1390"/>
        <end position="1403"/>
    </location>
</feature>
<feature type="compositionally biased region" description="Low complexity" evidence="8">
    <location>
        <begin position="1367"/>
        <end position="1380"/>
    </location>
</feature>
<dbReference type="InterPro" id="IPR032940">
    <property type="entry name" value="CAMSAP"/>
</dbReference>
<feature type="compositionally biased region" description="Low complexity" evidence="8">
    <location>
        <begin position="253"/>
        <end position="265"/>
    </location>
</feature>
<feature type="region of interest" description="Disordered" evidence="8">
    <location>
        <begin position="1011"/>
        <end position="1114"/>
    </location>
</feature>
<dbReference type="InterPro" id="IPR036872">
    <property type="entry name" value="CH_dom_sf"/>
</dbReference>
<dbReference type="InterPro" id="IPR011033">
    <property type="entry name" value="PRC_barrel-like_sf"/>
</dbReference>
<dbReference type="InterPro" id="IPR038209">
    <property type="entry name" value="CKK_dom_sf"/>
</dbReference>
<dbReference type="GO" id="GO:0007165">
    <property type="term" value="P:signal transduction"/>
    <property type="evidence" value="ECO:0007669"/>
    <property type="project" value="InterPro"/>
</dbReference>
<feature type="domain" description="TIR" evidence="10">
    <location>
        <begin position="337"/>
        <end position="469"/>
    </location>
</feature>
<evidence type="ECO:0008006" key="14">
    <source>
        <dbReference type="Google" id="ProtNLM"/>
    </source>
</evidence>
<name>A0AAD6B5C1_9TELE</name>
<dbReference type="InterPro" id="IPR000157">
    <property type="entry name" value="TIR_dom"/>
</dbReference>
<dbReference type="Pfam" id="PF11971">
    <property type="entry name" value="CAMSAP_CH"/>
    <property type="match status" value="1"/>
</dbReference>
<feature type="region of interest" description="Disordered" evidence="8">
    <location>
        <begin position="1634"/>
        <end position="1676"/>
    </location>
</feature>
<feature type="region of interest" description="Disordered" evidence="8">
    <location>
        <begin position="1326"/>
        <end position="1558"/>
    </location>
</feature>
<feature type="domain" description="CKK" evidence="11">
    <location>
        <begin position="1670"/>
        <end position="1804"/>
    </location>
</feature>
<feature type="region of interest" description="Disordered" evidence="8">
    <location>
        <begin position="232"/>
        <end position="269"/>
    </location>
</feature>
<feature type="region of interest" description="Disordered" evidence="8">
    <location>
        <begin position="1130"/>
        <end position="1181"/>
    </location>
</feature>
<dbReference type="Gene3D" id="3.10.20.360">
    <property type="entry name" value="CKK domain"/>
    <property type="match status" value="1"/>
</dbReference>
<feature type="compositionally biased region" description="Polar residues" evidence="8">
    <location>
        <begin position="1094"/>
        <end position="1110"/>
    </location>
</feature>
<feature type="region of interest" description="Disordered" evidence="8">
    <location>
        <begin position="887"/>
        <end position="908"/>
    </location>
</feature>
<evidence type="ECO:0000256" key="3">
    <source>
        <dbReference type="ARBA" id="ARBA00022701"/>
    </source>
</evidence>
<feature type="region of interest" description="Disordered" evidence="8">
    <location>
        <begin position="168"/>
        <end position="204"/>
    </location>
</feature>
<dbReference type="InterPro" id="IPR058042">
    <property type="entry name" value="CAMSAP_N"/>
</dbReference>
<evidence type="ECO:0000256" key="5">
    <source>
        <dbReference type="ARBA" id="ARBA00023212"/>
    </source>
</evidence>
<feature type="compositionally biased region" description="Polar residues" evidence="8">
    <location>
        <begin position="1326"/>
        <end position="1336"/>
    </location>
</feature>
<feature type="compositionally biased region" description="Basic and acidic residues" evidence="8">
    <location>
        <begin position="1448"/>
        <end position="1479"/>
    </location>
</feature>
<feature type="region of interest" description="Disordered" evidence="8">
    <location>
        <begin position="1237"/>
        <end position="1294"/>
    </location>
</feature>
<protein>
    <recommendedName>
        <fullName evidence="14">Calmodulin-regulated spectrin-associated protein 2</fullName>
    </recommendedName>
</protein>